<name>A0A0M4RQT0_9CAUD</name>
<dbReference type="EMBL" id="KT591490">
    <property type="protein sequence ID" value="ALF00519.1"/>
    <property type="molecule type" value="Genomic_DNA"/>
</dbReference>
<evidence type="ECO:0000313" key="1">
    <source>
        <dbReference type="EMBL" id="ALF00519.1"/>
    </source>
</evidence>
<dbReference type="GeneID" id="26622615"/>
<dbReference type="RefSeq" id="YP_009195331.1">
    <property type="nucleotide sequence ID" value="NC_028759.1"/>
</dbReference>
<dbReference type="KEGG" id="vg:26622615"/>
<proteinExistence type="predicted"/>
<dbReference type="Proteomes" id="UP000203479">
    <property type="component" value="Segment"/>
</dbReference>
<gene>
    <name evidence="1" type="ORF">SEA_MUFASA_85</name>
</gene>
<dbReference type="OrthoDB" id="11601at10239"/>
<keyword evidence="2" id="KW-1185">Reference proteome</keyword>
<evidence type="ECO:0000313" key="2">
    <source>
        <dbReference type="Proteomes" id="UP000203479"/>
    </source>
</evidence>
<accession>A0A0M4RQT0</accession>
<protein>
    <submittedName>
        <fullName evidence="1">Uncharacterized protein</fullName>
    </submittedName>
</protein>
<reference evidence="1 2" key="1">
    <citation type="submission" date="2015-08" db="EMBL/GenBank/DDBJ databases">
        <authorList>
            <person name="Bailey A.M."/>
            <person name="Bennett K.E."/>
            <person name="Carter P.S."/>
            <person name="Deans N.C."/>
            <person name="Dyle E.V."/>
            <person name="Florea A."/>
            <person name="Giraldo T.A."/>
            <person name="Hayes M.A."/>
            <person name="Ikejiani J."/>
            <person name="Seawell W.C."/>
            <person name="Shah H."/>
            <person name="Toussaint T.E."/>
            <person name="Coleman D."/>
            <person name="Hammonds-Odie L.P."/>
            <person name="Barrera A.L."/>
            <person name="Serrano M.G."/>
            <person name="Buck G."/>
            <person name="Lee V."/>
            <person name="Wang Y."/>
            <person name="Carvalho R."/>
            <person name="Voegtly L."/>
            <person name="Shi R."/>
            <person name="Duckworth R."/>
            <person name="Johnson A."/>
            <person name="Loviza R."/>
            <person name="Walstead R."/>
            <person name="Shah Z."/>
            <person name="Kiflezghi M."/>
            <person name="Wade K."/>
            <person name="Anders K.R."/>
            <person name="Bradley K.W."/>
            <person name="Asai D.J."/>
            <person name="Bowman C.A."/>
            <person name="Russell D.A."/>
            <person name="Pope W.H."/>
            <person name="Jacobs-Sera D."/>
            <person name="Hendrix R.W."/>
            <person name="Hatfull G.F."/>
        </authorList>
    </citation>
    <scope>NUCLEOTIDE SEQUENCE [LARGE SCALE GENOMIC DNA]</scope>
</reference>
<organism evidence="1 2">
    <name type="scientific">Mycobacterium phage Mufasa</name>
    <dbReference type="NCBI Taxonomy" id="1718600"/>
    <lineage>
        <taxon>Viruses</taxon>
        <taxon>Duplodnaviria</taxon>
        <taxon>Heunggongvirae</taxon>
        <taxon>Uroviricota</taxon>
        <taxon>Caudoviricetes</taxon>
        <taxon>Weiservirinae</taxon>
        <taxon>Timquatrovirus</taxon>
        <taxon>Timquatrovirus mufasa</taxon>
    </lineage>
</organism>
<sequence length="156" mass="17246">MYKMIVQMYGRTEVTEHDTIAEARERLVTIALTQNCRVTGDNVTGEFILRDRDGNDDPRVTWTYGAYRIEEVADVRTEVIVKAVENGWAVNAMRADFIQAARGNVTAYVALDADGGLDTAELYVGRQIVASAYASEDDVEPTPAREVVGNWLTLAA</sequence>